<dbReference type="SUPFAM" id="SSF161098">
    <property type="entry name" value="MetI-like"/>
    <property type="match status" value="2"/>
</dbReference>
<evidence type="ECO:0000256" key="8">
    <source>
        <dbReference type="SAM" id="Phobius"/>
    </source>
</evidence>
<name>A0A6J6D6B0_9ZZZZ</name>
<proteinExistence type="predicted"/>
<dbReference type="EMBL" id="CAEZTI010000036">
    <property type="protein sequence ID" value="CAB4559490.1"/>
    <property type="molecule type" value="Genomic_DNA"/>
</dbReference>
<dbReference type="CDD" id="cd06261">
    <property type="entry name" value="TM_PBP2"/>
    <property type="match status" value="2"/>
</dbReference>
<feature type="transmembrane region" description="Helical" evidence="8">
    <location>
        <begin position="113"/>
        <end position="132"/>
    </location>
</feature>
<dbReference type="Gene3D" id="1.10.3720.10">
    <property type="entry name" value="MetI-like"/>
    <property type="match status" value="2"/>
</dbReference>
<feature type="transmembrane region" description="Helical" evidence="8">
    <location>
        <begin position="53"/>
        <end position="75"/>
    </location>
</feature>
<feature type="transmembrane region" description="Helical" evidence="8">
    <location>
        <begin position="174"/>
        <end position="195"/>
    </location>
</feature>
<protein>
    <submittedName>
        <fullName evidence="10">Unannotated protein</fullName>
    </submittedName>
</protein>
<dbReference type="GO" id="GO:0005886">
    <property type="term" value="C:plasma membrane"/>
    <property type="evidence" value="ECO:0007669"/>
    <property type="project" value="UniProtKB-SubCell"/>
</dbReference>
<evidence type="ECO:0000256" key="3">
    <source>
        <dbReference type="ARBA" id="ARBA00022475"/>
    </source>
</evidence>
<comment type="subcellular location">
    <subcellularLocation>
        <location evidence="1">Cell inner membrane</location>
        <topology evidence="1">Multi-pass membrane protein</topology>
    </subcellularLocation>
</comment>
<accession>A0A6J6D6B0</accession>
<keyword evidence="5 8" id="KW-0812">Transmembrane</keyword>
<reference evidence="10" key="1">
    <citation type="submission" date="2020-05" db="EMBL/GenBank/DDBJ databases">
        <authorList>
            <person name="Chiriac C."/>
            <person name="Salcher M."/>
            <person name="Ghai R."/>
            <person name="Kavagutti S V."/>
        </authorList>
    </citation>
    <scope>NUCLEOTIDE SEQUENCE</scope>
</reference>
<dbReference type="Pfam" id="PF00528">
    <property type="entry name" value="BPD_transp_1"/>
    <property type="match status" value="2"/>
</dbReference>
<feature type="transmembrane region" description="Helical" evidence="8">
    <location>
        <begin position="261"/>
        <end position="283"/>
    </location>
</feature>
<dbReference type="PROSITE" id="PS50928">
    <property type="entry name" value="ABC_TM1"/>
    <property type="match status" value="2"/>
</dbReference>
<keyword evidence="7 8" id="KW-0472">Membrane</keyword>
<keyword evidence="2" id="KW-0813">Transport</keyword>
<feature type="transmembrane region" description="Helical" evidence="8">
    <location>
        <begin position="215"/>
        <end position="233"/>
    </location>
</feature>
<feature type="domain" description="ABC transmembrane type-1" evidence="9">
    <location>
        <begin position="49"/>
        <end position="234"/>
    </location>
</feature>
<dbReference type="InterPro" id="IPR035906">
    <property type="entry name" value="MetI-like_sf"/>
</dbReference>
<dbReference type="InterPro" id="IPR000515">
    <property type="entry name" value="MetI-like"/>
</dbReference>
<evidence type="ECO:0000256" key="4">
    <source>
        <dbReference type="ARBA" id="ARBA00022519"/>
    </source>
</evidence>
<organism evidence="10">
    <name type="scientific">freshwater metagenome</name>
    <dbReference type="NCBI Taxonomy" id="449393"/>
    <lineage>
        <taxon>unclassified sequences</taxon>
        <taxon>metagenomes</taxon>
        <taxon>ecological metagenomes</taxon>
    </lineage>
</organism>
<dbReference type="AlphaFoldDB" id="A0A6J6D6B0"/>
<keyword evidence="6 8" id="KW-1133">Transmembrane helix</keyword>
<feature type="transmembrane region" description="Helical" evidence="8">
    <location>
        <begin position="357"/>
        <end position="378"/>
    </location>
</feature>
<dbReference type="PANTHER" id="PTHR43357:SF4">
    <property type="entry name" value="INNER MEMBRANE ABC TRANSPORTER PERMEASE PROTEIN YDCV"/>
    <property type="match status" value="1"/>
</dbReference>
<feature type="transmembrane region" description="Helical" evidence="8">
    <location>
        <begin position="12"/>
        <end position="33"/>
    </location>
</feature>
<feature type="transmembrane region" description="Helical" evidence="8">
    <location>
        <begin position="390"/>
        <end position="408"/>
    </location>
</feature>
<gene>
    <name evidence="10" type="ORF">UFOPK1619_00294</name>
</gene>
<feature type="transmembrane region" description="Helical" evidence="8">
    <location>
        <begin position="488"/>
        <end position="508"/>
    </location>
</feature>
<evidence type="ECO:0000256" key="6">
    <source>
        <dbReference type="ARBA" id="ARBA00022989"/>
    </source>
</evidence>
<evidence type="ECO:0000259" key="9">
    <source>
        <dbReference type="PROSITE" id="PS50928"/>
    </source>
</evidence>
<feature type="transmembrane region" description="Helical" evidence="8">
    <location>
        <begin position="315"/>
        <end position="336"/>
    </location>
</feature>
<feature type="transmembrane region" description="Helical" evidence="8">
    <location>
        <begin position="87"/>
        <end position="107"/>
    </location>
</feature>
<dbReference type="PANTHER" id="PTHR43357">
    <property type="entry name" value="INNER MEMBRANE ABC TRANSPORTER PERMEASE PROTEIN YDCV"/>
    <property type="match status" value="1"/>
</dbReference>
<sequence>MTTRRLLSFLPVGFVAVFLVLPFLNTVATFFSVSTTRDVLSDPSMLRILWFSLWQAVLSVLATMIFAIPATWALSRFQFPGARLCRGLLTAPFVLPSIVVAAGVLAISQRTGVASILWAHVVFNVAVVLRIVSPRWALINPRYEGSAATLGASPRQTFVNIVWPNIRSAVNSSAALVFTYCFTSFGVISIVGGFSRRTIETEIFTQSVRLGNTDVAITLAVLQMVVVLLAFQISRPSLLQTTSTHVSSAPIPLHTKPRGRWIVVTSVIIPVIVVTLPLVATLIRSISYRGHISFHAWATVFGGTLPQLTVSTWRVIGISLLFSAITAVVTVSLALIAAQQIGRQWFQYPEQHRVLRFITSLPLVVSAATLGLGLVITFNKDPFAWRSHTWLIPVIHALIALPVAIRILEPAMQAIPSSLRDNAALLGASPWHTWLRIDIALLRPALLRSVGIAAAISLGEFGVTSFLTRSNSTTLTMAISQLLGRPGALTQQSGYVLASLLIVLTVGVTSRA</sequence>
<evidence type="ECO:0000256" key="5">
    <source>
        <dbReference type="ARBA" id="ARBA00022692"/>
    </source>
</evidence>
<keyword evidence="4" id="KW-0997">Cell inner membrane</keyword>
<feature type="domain" description="ABC transmembrane type-1" evidence="9">
    <location>
        <begin position="316"/>
        <end position="512"/>
    </location>
</feature>
<evidence type="ECO:0000256" key="1">
    <source>
        <dbReference type="ARBA" id="ARBA00004429"/>
    </source>
</evidence>
<evidence type="ECO:0000256" key="7">
    <source>
        <dbReference type="ARBA" id="ARBA00023136"/>
    </source>
</evidence>
<keyword evidence="3" id="KW-1003">Cell membrane</keyword>
<evidence type="ECO:0000313" key="10">
    <source>
        <dbReference type="EMBL" id="CAB4559490.1"/>
    </source>
</evidence>
<feature type="transmembrane region" description="Helical" evidence="8">
    <location>
        <begin position="445"/>
        <end position="468"/>
    </location>
</feature>
<dbReference type="GO" id="GO:0055085">
    <property type="term" value="P:transmembrane transport"/>
    <property type="evidence" value="ECO:0007669"/>
    <property type="project" value="InterPro"/>
</dbReference>
<evidence type="ECO:0000256" key="2">
    <source>
        <dbReference type="ARBA" id="ARBA00022448"/>
    </source>
</evidence>